<dbReference type="GO" id="GO:0005739">
    <property type="term" value="C:mitochondrion"/>
    <property type="evidence" value="ECO:0007669"/>
    <property type="project" value="TreeGrafter"/>
</dbReference>
<dbReference type="GO" id="GO:1990904">
    <property type="term" value="C:ribonucleoprotein complex"/>
    <property type="evidence" value="ECO:0007669"/>
    <property type="project" value="UniProtKB-KW"/>
</dbReference>
<dbReference type="InterPro" id="IPR036928">
    <property type="entry name" value="AS_sf"/>
</dbReference>
<proteinExistence type="inferred from homology"/>
<dbReference type="InterPro" id="IPR023631">
    <property type="entry name" value="Amidase_dom"/>
</dbReference>
<accession>A0A9N8VIV7</accession>
<dbReference type="SUPFAM" id="SSF75304">
    <property type="entry name" value="Amidase signature (AS) enzymes"/>
    <property type="match status" value="1"/>
</dbReference>
<dbReference type="Pfam" id="PF00366">
    <property type="entry name" value="Ribosomal_S17"/>
    <property type="match status" value="1"/>
</dbReference>
<organism evidence="6 7">
    <name type="scientific">Cetraspora pellucida</name>
    <dbReference type="NCBI Taxonomy" id="1433469"/>
    <lineage>
        <taxon>Eukaryota</taxon>
        <taxon>Fungi</taxon>
        <taxon>Fungi incertae sedis</taxon>
        <taxon>Mucoromycota</taxon>
        <taxon>Glomeromycotina</taxon>
        <taxon>Glomeromycetes</taxon>
        <taxon>Diversisporales</taxon>
        <taxon>Gigasporaceae</taxon>
        <taxon>Cetraspora</taxon>
    </lineage>
</organism>
<protein>
    <submittedName>
        <fullName evidence="6">8322_t:CDS:1</fullName>
    </submittedName>
</protein>
<dbReference type="GO" id="GO:0070681">
    <property type="term" value="P:glutaminyl-tRNAGln biosynthesis via transamidation"/>
    <property type="evidence" value="ECO:0007669"/>
    <property type="project" value="TreeGrafter"/>
</dbReference>
<dbReference type="OrthoDB" id="2434371at2759"/>
<dbReference type="InterPro" id="IPR020556">
    <property type="entry name" value="Amidase_CS"/>
</dbReference>
<dbReference type="EMBL" id="CAJVQA010000126">
    <property type="protein sequence ID" value="CAG8457144.1"/>
    <property type="molecule type" value="Genomic_DNA"/>
</dbReference>
<feature type="domain" description="Amidase" evidence="5">
    <location>
        <begin position="352"/>
        <end position="632"/>
    </location>
</feature>
<evidence type="ECO:0000259" key="5">
    <source>
        <dbReference type="Pfam" id="PF01425"/>
    </source>
</evidence>
<dbReference type="GO" id="GO:0030956">
    <property type="term" value="C:glutamyl-tRNA(Gln) amidotransferase complex"/>
    <property type="evidence" value="ECO:0007669"/>
    <property type="project" value="TreeGrafter"/>
</dbReference>
<name>A0A9N8VIV7_9GLOM</name>
<evidence type="ECO:0000256" key="1">
    <source>
        <dbReference type="ARBA" id="ARBA00009199"/>
    </source>
</evidence>
<sequence length="713" mass="78804">MSNSDNELEQVLKSGKVKLSEVENNAGKRVKELEEKDMGSIPSSPPFMESTIFVDKRGIEFVFGSSPQKPLHNKVKNKYCLGLGGYTAYGLSKKQNKAYYFVANNPRMQDSSSSKQPFQGKSVLALAGKQVVLVLDRISLVYKSAIETSKRETAEVRRRLTVLTIGLVSYCLWALGKKEGQVIDARGDSTNEMLFSSRDHHYEPYEPVTIETRSGDSDYSPKLGVMGSSPVASARRVKIYNMNQVFTGTVISLKNAKTAAVELVFNYLHPKYHKPIRRKKKIQAHYEKYDLKLGDKGKIQSWLKRRRAKQAKKLKIVTNEKNLISDEKGKSVVAARENLNSVGEWAKTYLTKDNFWTRDFPTTASSAFLVNFCPNEDATVIKLLREKGYRLLGKTALDEFACGGVGLYAATGPIFNPHHPGRVVGGSSSGSAAVVAQKIVPFALGHDTGDSVRRPAAYCGLVGFKPSYGLISRYGVIPMASSLDTVGILANKVSIAQEIFTILAQPDPYDLITTTKKKFLRPPGRKKIVTIDGLEKFLPPKLNKLYRQAQEKLEKLGYSITKINIPPRLRDNLQLTYLILCSTELVSHLNSLQGITYGPLDENEEIAKKRSDGLGLIVKERLLMGAYFLDEKGFTNSPAPRAADFNHSFAGLTSSHWSDNLLLLGNLAGLPSLSLPLGIVDGLPVNINLDSNYGQDQSVLQLATELETELANI</sequence>
<comment type="caution">
    <text evidence="6">The sequence shown here is derived from an EMBL/GenBank/DDBJ whole genome shotgun (WGS) entry which is preliminary data.</text>
</comment>
<keyword evidence="3" id="KW-0689">Ribosomal protein</keyword>
<evidence type="ECO:0000256" key="3">
    <source>
        <dbReference type="ARBA" id="ARBA00022980"/>
    </source>
</evidence>
<keyword evidence="7" id="KW-1185">Reference proteome</keyword>
<evidence type="ECO:0000256" key="2">
    <source>
        <dbReference type="ARBA" id="ARBA00010254"/>
    </source>
</evidence>
<dbReference type="PROSITE" id="PS00571">
    <property type="entry name" value="AMIDASES"/>
    <property type="match status" value="1"/>
</dbReference>
<reference evidence="6" key="1">
    <citation type="submission" date="2021-06" db="EMBL/GenBank/DDBJ databases">
        <authorList>
            <person name="Kallberg Y."/>
            <person name="Tangrot J."/>
            <person name="Rosling A."/>
        </authorList>
    </citation>
    <scope>NUCLEOTIDE SEQUENCE</scope>
    <source>
        <strain evidence="6">FL966</strain>
    </source>
</reference>
<gene>
    <name evidence="6" type="ORF">CPELLU_LOCUS445</name>
</gene>
<dbReference type="PANTHER" id="PTHR11895">
    <property type="entry name" value="TRANSAMIDASE"/>
    <property type="match status" value="1"/>
</dbReference>
<dbReference type="Proteomes" id="UP000789759">
    <property type="component" value="Unassembled WGS sequence"/>
</dbReference>
<dbReference type="GO" id="GO:0050567">
    <property type="term" value="F:glutaminyl-tRNA synthase (glutamine-hydrolyzing) activity"/>
    <property type="evidence" value="ECO:0007669"/>
    <property type="project" value="TreeGrafter"/>
</dbReference>
<dbReference type="InterPro" id="IPR012340">
    <property type="entry name" value="NA-bd_OB-fold"/>
</dbReference>
<comment type="similarity">
    <text evidence="1">Belongs to the amidase family.</text>
</comment>
<evidence type="ECO:0000313" key="6">
    <source>
        <dbReference type="EMBL" id="CAG8457144.1"/>
    </source>
</evidence>
<evidence type="ECO:0000313" key="7">
    <source>
        <dbReference type="Proteomes" id="UP000789759"/>
    </source>
</evidence>
<dbReference type="AlphaFoldDB" id="A0A9N8VIV7"/>
<keyword evidence="4" id="KW-0687">Ribonucleoprotein</keyword>
<dbReference type="GO" id="GO:0032543">
    <property type="term" value="P:mitochondrial translation"/>
    <property type="evidence" value="ECO:0007669"/>
    <property type="project" value="TreeGrafter"/>
</dbReference>
<dbReference type="InterPro" id="IPR000120">
    <property type="entry name" value="Amidase"/>
</dbReference>
<dbReference type="CDD" id="cd00364">
    <property type="entry name" value="Ribosomal_uS17"/>
    <property type="match status" value="1"/>
</dbReference>
<dbReference type="PANTHER" id="PTHR11895:SF7">
    <property type="entry name" value="GLUTAMYL-TRNA(GLN) AMIDOTRANSFERASE SUBUNIT A, MITOCHONDRIAL"/>
    <property type="match status" value="1"/>
</dbReference>
<evidence type="ECO:0000256" key="4">
    <source>
        <dbReference type="ARBA" id="ARBA00023274"/>
    </source>
</evidence>
<dbReference type="GO" id="GO:0005840">
    <property type="term" value="C:ribosome"/>
    <property type="evidence" value="ECO:0007669"/>
    <property type="project" value="UniProtKB-KW"/>
</dbReference>
<dbReference type="Pfam" id="PF01425">
    <property type="entry name" value="Amidase"/>
    <property type="match status" value="1"/>
</dbReference>
<dbReference type="Gene3D" id="3.90.1300.10">
    <property type="entry name" value="Amidase signature (AS) domain"/>
    <property type="match status" value="1"/>
</dbReference>
<dbReference type="InterPro" id="IPR000266">
    <property type="entry name" value="Ribosomal_uS17"/>
</dbReference>
<dbReference type="Gene3D" id="2.40.50.140">
    <property type="entry name" value="Nucleic acid-binding proteins"/>
    <property type="match status" value="1"/>
</dbReference>
<dbReference type="GO" id="GO:0003735">
    <property type="term" value="F:structural constituent of ribosome"/>
    <property type="evidence" value="ECO:0007669"/>
    <property type="project" value="InterPro"/>
</dbReference>
<comment type="similarity">
    <text evidence="2">Belongs to the universal ribosomal protein uS17 family.</text>
</comment>
<dbReference type="SUPFAM" id="SSF50249">
    <property type="entry name" value="Nucleic acid-binding proteins"/>
    <property type="match status" value="1"/>
</dbReference>